<name>A0ABV5WGI3_9BACI</name>
<dbReference type="RefSeq" id="WP_379950078.1">
    <property type="nucleotide sequence ID" value="NZ_JBHMAF010000086.1"/>
</dbReference>
<evidence type="ECO:0000313" key="2">
    <source>
        <dbReference type="Proteomes" id="UP001589609"/>
    </source>
</evidence>
<gene>
    <name evidence="1" type="ORF">ACFFMS_15115</name>
</gene>
<dbReference type="Proteomes" id="UP001589609">
    <property type="component" value="Unassembled WGS sequence"/>
</dbReference>
<keyword evidence="2" id="KW-1185">Reference proteome</keyword>
<evidence type="ECO:0000313" key="1">
    <source>
        <dbReference type="EMBL" id="MFB9759735.1"/>
    </source>
</evidence>
<protein>
    <submittedName>
        <fullName evidence="1">Uncharacterized protein</fullName>
    </submittedName>
</protein>
<proteinExistence type="predicted"/>
<accession>A0ABV5WGI3</accession>
<dbReference type="EMBL" id="JBHMAF010000086">
    <property type="protein sequence ID" value="MFB9759735.1"/>
    <property type="molecule type" value="Genomic_DNA"/>
</dbReference>
<sequence>MKNKEICWCYEKYKAQLPLGTKTVCFKEKCANYRKHQQMQQTKQDSDRQI</sequence>
<organism evidence="1 2">
    <name type="scientific">Ectobacillus funiculus</name>
    <dbReference type="NCBI Taxonomy" id="137993"/>
    <lineage>
        <taxon>Bacteria</taxon>
        <taxon>Bacillati</taxon>
        <taxon>Bacillota</taxon>
        <taxon>Bacilli</taxon>
        <taxon>Bacillales</taxon>
        <taxon>Bacillaceae</taxon>
        <taxon>Ectobacillus</taxon>
    </lineage>
</organism>
<comment type="caution">
    <text evidence="1">The sequence shown here is derived from an EMBL/GenBank/DDBJ whole genome shotgun (WGS) entry which is preliminary data.</text>
</comment>
<reference evidence="1 2" key="1">
    <citation type="submission" date="2024-09" db="EMBL/GenBank/DDBJ databases">
        <authorList>
            <person name="Sun Q."/>
            <person name="Mori K."/>
        </authorList>
    </citation>
    <scope>NUCLEOTIDE SEQUENCE [LARGE SCALE GENOMIC DNA]</scope>
    <source>
        <strain evidence="1 2">JCM 11201</strain>
    </source>
</reference>